<gene>
    <name evidence="2" type="ORF">BATDEDRAFT_35221</name>
</gene>
<dbReference type="Gene3D" id="3.40.630.30">
    <property type="match status" value="1"/>
</dbReference>
<protein>
    <recommendedName>
        <fullName evidence="1">N-acetyltransferase domain-containing protein</fullName>
    </recommendedName>
</protein>
<name>F4P4C0_BATDJ</name>
<dbReference type="Proteomes" id="UP000007241">
    <property type="component" value="Unassembled WGS sequence"/>
</dbReference>
<sequence>MTSVMSTVLTFKSWREVCRASLPIEPSRSALLALDVPYIHHNFKDSARRHFRLSVAYRFAVLQDLRREARFQLSLKTRPALSEAISLHKAKPICNTTGFAFSPHKKHSCPSLLSRPSQACSAGIQIPYKYQRPGRRGWSRIPTKTHVHTKPISNTGSVSNLFSLASIPIQDPYPCIAKHSEPQSNTSLLSSDIDASSSTASLPFKPTNNTLAPIDESAIVLNISTESPTLSISTYPLIEPTQLISEPTSQTTTFLVNNITPFQCTPTKPACSKVDADLQYPSPPVSTLLCSDIQRSPSIPILNSPQYTGNTDTCLSLQSPYSLSTCSTISTSPKPIRKISKFGQKRIERQKLMEKYLQEEEGNDFYDLAEHNDNRRNAWFRVRISESKNGRMDASLLRENRLKKAAKLQRLAHDQAIYASRGLYLSGMGNEIRNLGNMLHITERYIKDLDQDRNQSTLPAPPVRTYKLPDKTRHQIAFLTIHGEPSPKEPIVQAIFEEASKMMSEIFAEQNILVDLKEGCAEEDFSAEIMADVNSYEALASAEYIFMRKYMWIESVAVKKEYRGLGFGKIMMERMFHIAQARNKNILLYALDDVVSFYQSLGFVMSPQCMVDAL</sequence>
<evidence type="ECO:0000313" key="3">
    <source>
        <dbReference type="Proteomes" id="UP000007241"/>
    </source>
</evidence>
<proteinExistence type="predicted"/>
<dbReference type="InterPro" id="IPR039143">
    <property type="entry name" value="GNPNAT1-like"/>
</dbReference>
<accession>F4P4C0</accession>
<reference evidence="2 3" key="1">
    <citation type="submission" date="2009-12" db="EMBL/GenBank/DDBJ databases">
        <title>The draft genome of Batrachochytrium dendrobatidis.</title>
        <authorList>
            <consortium name="US DOE Joint Genome Institute (JGI-PGF)"/>
            <person name="Kuo A."/>
            <person name="Salamov A."/>
            <person name="Schmutz J."/>
            <person name="Lucas S."/>
            <person name="Pitluck S."/>
            <person name="Rosenblum E."/>
            <person name="Stajich J."/>
            <person name="Eisen M."/>
            <person name="Grigoriev I.V."/>
        </authorList>
    </citation>
    <scope>NUCLEOTIDE SEQUENCE [LARGE SCALE GENOMIC DNA]</scope>
    <source>
        <strain evidence="3">JAM81 / FGSC 10211</strain>
    </source>
</reference>
<dbReference type="InParanoid" id="F4P4C0"/>
<dbReference type="GeneID" id="18240695"/>
<dbReference type="SUPFAM" id="SSF55729">
    <property type="entry name" value="Acyl-CoA N-acyltransferases (Nat)"/>
    <property type="match status" value="1"/>
</dbReference>
<organism evidence="2 3">
    <name type="scientific">Batrachochytrium dendrobatidis (strain JAM81 / FGSC 10211)</name>
    <name type="common">Frog chytrid fungus</name>
    <dbReference type="NCBI Taxonomy" id="684364"/>
    <lineage>
        <taxon>Eukaryota</taxon>
        <taxon>Fungi</taxon>
        <taxon>Fungi incertae sedis</taxon>
        <taxon>Chytridiomycota</taxon>
        <taxon>Chytridiomycota incertae sedis</taxon>
        <taxon>Chytridiomycetes</taxon>
        <taxon>Rhizophydiales</taxon>
        <taxon>Rhizophydiales incertae sedis</taxon>
        <taxon>Batrachochytrium</taxon>
    </lineage>
</organism>
<dbReference type="GO" id="GO:0004343">
    <property type="term" value="F:glucosamine 6-phosphate N-acetyltransferase activity"/>
    <property type="evidence" value="ECO:0000318"/>
    <property type="project" value="GO_Central"/>
</dbReference>
<dbReference type="Pfam" id="PF00583">
    <property type="entry name" value="Acetyltransf_1"/>
    <property type="match status" value="1"/>
</dbReference>
<dbReference type="GO" id="GO:0006048">
    <property type="term" value="P:UDP-N-acetylglucosamine biosynthetic process"/>
    <property type="evidence" value="ECO:0007669"/>
    <property type="project" value="UniProtKB-UniPathway"/>
</dbReference>
<dbReference type="STRING" id="684364.F4P4C0"/>
<dbReference type="HOGENOM" id="CLU_444790_0_0_1"/>
<dbReference type="PROSITE" id="PS51186">
    <property type="entry name" value="GNAT"/>
    <property type="match status" value="1"/>
</dbReference>
<feature type="domain" description="N-acetyltransferase" evidence="1">
    <location>
        <begin position="490"/>
        <end position="614"/>
    </location>
</feature>
<dbReference type="UniPathway" id="UPA00113">
    <property type="reaction ID" value="UER00529"/>
</dbReference>
<dbReference type="CDD" id="cd04301">
    <property type="entry name" value="NAT_SF"/>
    <property type="match status" value="1"/>
</dbReference>
<dbReference type="InterPro" id="IPR016181">
    <property type="entry name" value="Acyl_CoA_acyltransferase"/>
</dbReference>
<dbReference type="PANTHER" id="PTHR13355:SF11">
    <property type="entry name" value="GLUCOSAMINE 6-PHOSPHATE N-ACETYLTRANSFERASE"/>
    <property type="match status" value="1"/>
</dbReference>
<dbReference type="PANTHER" id="PTHR13355">
    <property type="entry name" value="GLUCOSAMINE 6-PHOSPHATE N-ACETYLTRANSFERASE"/>
    <property type="match status" value="1"/>
</dbReference>
<dbReference type="InterPro" id="IPR000182">
    <property type="entry name" value="GNAT_dom"/>
</dbReference>
<dbReference type="EMBL" id="GL882885">
    <property type="protein sequence ID" value="EGF79895.1"/>
    <property type="molecule type" value="Genomic_DNA"/>
</dbReference>
<keyword evidence="3" id="KW-1185">Reference proteome</keyword>
<evidence type="ECO:0000313" key="2">
    <source>
        <dbReference type="EMBL" id="EGF79895.1"/>
    </source>
</evidence>
<evidence type="ECO:0000259" key="1">
    <source>
        <dbReference type="PROSITE" id="PS51186"/>
    </source>
</evidence>
<dbReference type="AlphaFoldDB" id="F4P4C0"/>
<dbReference type="RefSeq" id="XP_006679544.1">
    <property type="nucleotide sequence ID" value="XM_006679481.1"/>
</dbReference>
<dbReference type="OrthoDB" id="2115692at2759"/>